<comment type="caution">
    <text evidence="7">The sequence shown here is derived from an EMBL/GenBank/DDBJ whole genome shotgun (WGS) entry which is preliminary data.</text>
</comment>
<dbReference type="GO" id="GO:0050821">
    <property type="term" value="P:protein stabilization"/>
    <property type="evidence" value="ECO:0007669"/>
    <property type="project" value="TreeGrafter"/>
</dbReference>
<dbReference type="PANTHER" id="PTHR20922:SF13">
    <property type="entry name" value="DNL-TYPE ZINC FINGER PROTEIN"/>
    <property type="match status" value="1"/>
</dbReference>
<evidence type="ECO:0000256" key="4">
    <source>
        <dbReference type="PROSITE-ProRule" id="PRU00834"/>
    </source>
</evidence>
<organism evidence="7 8">
    <name type="scientific">Trichoderma cornu-damae</name>
    <dbReference type="NCBI Taxonomy" id="654480"/>
    <lineage>
        <taxon>Eukaryota</taxon>
        <taxon>Fungi</taxon>
        <taxon>Dikarya</taxon>
        <taxon>Ascomycota</taxon>
        <taxon>Pezizomycotina</taxon>
        <taxon>Sordariomycetes</taxon>
        <taxon>Hypocreomycetidae</taxon>
        <taxon>Hypocreales</taxon>
        <taxon>Hypocreaceae</taxon>
        <taxon>Trichoderma</taxon>
    </lineage>
</organism>
<feature type="region of interest" description="Disordered" evidence="5">
    <location>
        <begin position="55"/>
        <end position="83"/>
    </location>
</feature>
<proteinExistence type="predicted"/>
<dbReference type="InterPro" id="IPR007853">
    <property type="entry name" value="Znf_DNL-typ"/>
</dbReference>
<evidence type="ECO:0000256" key="3">
    <source>
        <dbReference type="ARBA" id="ARBA00022833"/>
    </source>
</evidence>
<keyword evidence="1" id="KW-0479">Metal-binding</keyword>
<dbReference type="OrthoDB" id="512667at2759"/>
<sequence>MASKPAPLIAPLLRRPFVPPSRLPPFAFRRSRPISNPPALILSSICQRRLAHAIPRPPRRQLQQGEPATKDAPSSEGDRPEPKGPAFYQLSFTCVPCGHRSHHNVSKQGYHHGSTLITCPSCRNRHVISDHLNIFGDRKITVEDLMREKGQLVKRGSLGEDGDIEFWPEEAVPEKVALYEYGKVMYAASKIILQNTPIRNGI</sequence>
<dbReference type="GO" id="GO:0030150">
    <property type="term" value="P:protein import into mitochondrial matrix"/>
    <property type="evidence" value="ECO:0007669"/>
    <property type="project" value="TreeGrafter"/>
</dbReference>
<evidence type="ECO:0000256" key="2">
    <source>
        <dbReference type="ARBA" id="ARBA00022771"/>
    </source>
</evidence>
<dbReference type="GO" id="GO:0051087">
    <property type="term" value="F:protein-folding chaperone binding"/>
    <property type="evidence" value="ECO:0007669"/>
    <property type="project" value="TreeGrafter"/>
</dbReference>
<reference evidence="7" key="1">
    <citation type="submission" date="2021-08" db="EMBL/GenBank/DDBJ databases">
        <title>Chromosome-Level Trichoderma cornu-damae using Hi-C Data.</title>
        <authorList>
            <person name="Kim C.S."/>
        </authorList>
    </citation>
    <scope>NUCLEOTIDE SEQUENCE</scope>
    <source>
        <strain evidence="7">KA19-0412C</strain>
    </source>
</reference>
<dbReference type="PROSITE" id="PS51501">
    <property type="entry name" value="ZF_DNL"/>
    <property type="match status" value="1"/>
</dbReference>
<evidence type="ECO:0000313" key="8">
    <source>
        <dbReference type="Proteomes" id="UP000827724"/>
    </source>
</evidence>
<evidence type="ECO:0000313" key="7">
    <source>
        <dbReference type="EMBL" id="KAH6610550.1"/>
    </source>
</evidence>
<dbReference type="PANTHER" id="PTHR20922">
    <property type="entry name" value="DNL-TYPE ZINC FINGER PROTEIN"/>
    <property type="match status" value="1"/>
</dbReference>
<keyword evidence="8" id="KW-1185">Reference proteome</keyword>
<accession>A0A9P8QQJ4</accession>
<protein>
    <submittedName>
        <fullName evidence="7">Zinc finger protein</fullName>
    </submittedName>
</protein>
<dbReference type="AlphaFoldDB" id="A0A9P8QQJ4"/>
<dbReference type="Proteomes" id="UP000827724">
    <property type="component" value="Unassembled WGS sequence"/>
</dbReference>
<dbReference type="GO" id="GO:0008270">
    <property type="term" value="F:zinc ion binding"/>
    <property type="evidence" value="ECO:0007669"/>
    <property type="project" value="UniProtKB-KW"/>
</dbReference>
<keyword evidence="3" id="KW-0862">Zinc</keyword>
<keyword evidence="2 4" id="KW-0863">Zinc-finger</keyword>
<dbReference type="EMBL" id="JAIWOZ010000001">
    <property type="protein sequence ID" value="KAH6610550.1"/>
    <property type="molecule type" value="Genomic_DNA"/>
</dbReference>
<dbReference type="GO" id="GO:0006457">
    <property type="term" value="P:protein folding"/>
    <property type="evidence" value="ECO:0007669"/>
    <property type="project" value="TreeGrafter"/>
</dbReference>
<feature type="domain" description="DNL-type" evidence="6">
    <location>
        <begin position="83"/>
        <end position="178"/>
    </location>
</feature>
<evidence type="ECO:0000256" key="5">
    <source>
        <dbReference type="SAM" id="MobiDB-lite"/>
    </source>
</evidence>
<evidence type="ECO:0000259" key="6">
    <source>
        <dbReference type="PROSITE" id="PS51501"/>
    </source>
</evidence>
<dbReference type="Pfam" id="PF05180">
    <property type="entry name" value="zf-DNL"/>
    <property type="match status" value="1"/>
</dbReference>
<gene>
    <name evidence="7" type="ORF">Trco_000570</name>
</gene>
<name>A0A9P8QQJ4_9HYPO</name>
<dbReference type="GO" id="GO:0005739">
    <property type="term" value="C:mitochondrion"/>
    <property type="evidence" value="ECO:0007669"/>
    <property type="project" value="TreeGrafter"/>
</dbReference>
<evidence type="ECO:0000256" key="1">
    <source>
        <dbReference type="ARBA" id="ARBA00022723"/>
    </source>
</evidence>
<dbReference type="InterPro" id="IPR024158">
    <property type="entry name" value="Mt_import_TIM15"/>
</dbReference>